<organism evidence="3 5">
    <name type="scientific">Legionella birminghamensis</name>
    <dbReference type="NCBI Taxonomy" id="28083"/>
    <lineage>
        <taxon>Bacteria</taxon>
        <taxon>Pseudomonadati</taxon>
        <taxon>Pseudomonadota</taxon>
        <taxon>Gammaproteobacteria</taxon>
        <taxon>Legionellales</taxon>
        <taxon>Legionellaceae</taxon>
        <taxon>Legionella</taxon>
    </lineage>
</organism>
<dbReference type="STRING" id="28083.Lbir_1816"/>
<dbReference type="RefSeq" id="WP_058523853.1">
    <property type="nucleotide sequence ID" value="NZ_CAAAHV010000009.1"/>
</dbReference>
<gene>
    <name evidence="2" type="ORF">Lbir_1816</name>
    <name evidence="3" type="ORF">NCTC12437_00112</name>
</gene>
<dbReference type="EMBL" id="UGNW01000001">
    <property type="protein sequence ID" value="STX30359.1"/>
    <property type="molecule type" value="Genomic_DNA"/>
</dbReference>
<evidence type="ECO:0000313" key="4">
    <source>
        <dbReference type="Proteomes" id="UP000054735"/>
    </source>
</evidence>
<proteinExistence type="predicted"/>
<evidence type="ECO:0000256" key="1">
    <source>
        <dbReference type="SAM" id="Coils"/>
    </source>
</evidence>
<feature type="coiled-coil region" evidence="1">
    <location>
        <begin position="4"/>
        <end position="110"/>
    </location>
</feature>
<dbReference type="OrthoDB" id="5652834at2"/>
<reference evidence="2 4" key="1">
    <citation type="submission" date="2015-11" db="EMBL/GenBank/DDBJ databases">
        <title>Genomic analysis of 38 Legionella species identifies large and diverse effector repertoires.</title>
        <authorList>
            <person name="Burstein D."/>
            <person name="Amaro F."/>
            <person name="Zusman T."/>
            <person name="Lifshitz Z."/>
            <person name="Cohen O."/>
            <person name="Gilbert J.A."/>
            <person name="Pupko T."/>
            <person name="Shuman H.A."/>
            <person name="Segal G."/>
        </authorList>
    </citation>
    <scope>NUCLEOTIDE SEQUENCE [LARGE SCALE GENOMIC DNA]</scope>
    <source>
        <strain evidence="2 4">CDC#1407-AL-14</strain>
    </source>
</reference>
<keyword evidence="1" id="KW-0175">Coiled coil</keyword>
<evidence type="ECO:0000313" key="2">
    <source>
        <dbReference type="EMBL" id="KTC70233.1"/>
    </source>
</evidence>
<dbReference type="AlphaFoldDB" id="A0A378I599"/>
<sequence>MTSVVEYDKLIRDKKAELGRLERDYKQQGNVISGKERTLKKLRENLSDLDGDISRETDELTKRKLEEEHKAITKSMESDIKAIETLKSERARLENEVNVAKADLSLLDSERQVQVGVERAEKYEAEVAAEFEIINNALSELSTKVNAIDKKEYPEAAKAGRILLTSLTEARNEYKAALDAREDAKNAGDNFVKACNAAIKLASPKLEKALGWKDTFKNILKAFANAVIAIARKYDYYEYKQSESLKAVGIFKNNLSLKEPESKDLQDRKEHTPK</sequence>
<reference evidence="3 5" key="2">
    <citation type="submission" date="2018-06" db="EMBL/GenBank/DDBJ databases">
        <authorList>
            <consortium name="Pathogen Informatics"/>
            <person name="Doyle S."/>
        </authorList>
    </citation>
    <scope>NUCLEOTIDE SEQUENCE [LARGE SCALE GENOMIC DNA]</scope>
    <source>
        <strain evidence="3 5">NCTC12437</strain>
    </source>
</reference>
<dbReference type="Proteomes" id="UP000054735">
    <property type="component" value="Unassembled WGS sequence"/>
</dbReference>
<accession>A0A378I599</accession>
<name>A0A378I599_9GAMM</name>
<dbReference type="Proteomes" id="UP000255066">
    <property type="component" value="Unassembled WGS sequence"/>
</dbReference>
<keyword evidence="4" id="KW-1185">Reference proteome</keyword>
<protein>
    <submittedName>
        <fullName evidence="3">Dot/Icm secretion system substrate</fullName>
    </submittedName>
    <submittedName>
        <fullName evidence="2">Substrate of the Dot/Icm secretion system</fullName>
    </submittedName>
</protein>
<dbReference type="EMBL" id="LNXT01000025">
    <property type="protein sequence ID" value="KTC70233.1"/>
    <property type="molecule type" value="Genomic_DNA"/>
</dbReference>
<evidence type="ECO:0000313" key="5">
    <source>
        <dbReference type="Proteomes" id="UP000255066"/>
    </source>
</evidence>
<evidence type="ECO:0000313" key="3">
    <source>
        <dbReference type="EMBL" id="STX30359.1"/>
    </source>
</evidence>